<dbReference type="GO" id="GO:0046872">
    <property type="term" value="F:metal ion binding"/>
    <property type="evidence" value="ECO:0007669"/>
    <property type="project" value="InterPro"/>
</dbReference>
<accession>A0AAD8KDL5</accession>
<dbReference type="Proteomes" id="UP001229421">
    <property type="component" value="Unassembled WGS sequence"/>
</dbReference>
<dbReference type="InterPro" id="IPR020635">
    <property type="entry name" value="Tyr_kinase_cat_dom"/>
</dbReference>
<dbReference type="SUPFAM" id="SSF55008">
    <property type="entry name" value="HMA, heavy metal-associated domain"/>
    <property type="match status" value="1"/>
</dbReference>
<feature type="compositionally biased region" description="Acidic residues" evidence="3">
    <location>
        <begin position="1"/>
        <end position="10"/>
    </location>
</feature>
<dbReference type="Pfam" id="PF07714">
    <property type="entry name" value="PK_Tyr_Ser-Thr"/>
    <property type="match status" value="1"/>
</dbReference>
<feature type="compositionally biased region" description="Basic and acidic residues" evidence="3">
    <location>
        <begin position="369"/>
        <end position="386"/>
    </location>
</feature>
<dbReference type="PANTHER" id="PTHR27003:SF342">
    <property type="entry name" value="TYROSINE-PROTEIN KINASE, CSF-1_PDGF RECEPTOR FAMILY-RELATED"/>
    <property type="match status" value="1"/>
</dbReference>
<evidence type="ECO:0000259" key="4">
    <source>
        <dbReference type="PROSITE" id="PS50011"/>
    </source>
</evidence>
<keyword evidence="2" id="KW-0067">ATP-binding</keyword>
<dbReference type="InterPro" id="IPR011009">
    <property type="entry name" value="Kinase-like_dom_sf"/>
</dbReference>
<dbReference type="GO" id="GO:0005886">
    <property type="term" value="C:plasma membrane"/>
    <property type="evidence" value="ECO:0007669"/>
    <property type="project" value="TreeGrafter"/>
</dbReference>
<dbReference type="GO" id="GO:0009626">
    <property type="term" value="P:plant-type hypersensitive response"/>
    <property type="evidence" value="ECO:0007669"/>
    <property type="project" value="UniProtKB-KW"/>
</dbReference>
<dbReference type="PROSITE" id="PS00107">
    <property type="entry name" value="PROTEIN_KINASE_ATP"/>
    <property type="match status" value="1"/>
</dbReference>
<keyword evidence="2" id="KW-0547">Nucleotide-binding</keyword>
<dbReference type="EMBL" id="JAUHHV010000007">
    <property type="protein sequence ID" value="KAK1418512.1"/>
    <property type="molecule type" value="Genomic_DNA"/>
</dbReference>
<evidence type="ECO:0000256" key="3">
    <source>
        <dbReference type="SAM" id="MobiDB-lite"/>
    </source>
</evidence>
<dbReference type="PROSITE" id="PS50011">
    <property type="entry name" value="PROTEIN_KINASE_DOM"/>
    <property type="match status" value="1"/>
</dbReference>
<feature type="domain" description="Protein kinase" evidence="4">
    <location>
        <begin position="1"/>
        <end position="198"/>
    </location>
</feature>
<dbReference type="CDD" id="cd00371">
    <property type="entry name" value="HMA"/>
    <property type="match status" value="1"/>
</dbReference>
<dbReference type="Gene3D" id="1.10.510.10">
    <property type="entry name" value="Transferase(Phosphotransferase) domain 1"/>
    <property type="match status" value="1"/>
</dbReference>
<dbReference type="PANTHER" id="PTHR27003">
    <property type="entry name" value="OS07G0166700 PROTEIN"/>
    <property type="match status" value="1"/>
</dbReference>
<feature type="domain" description="HMA" evidence="5">
    <location>
        <begin position="272"/>
        <end position="335"/>
    </location>
</feature>
<name>A0AAD8KDL5_TARER</name>
<dbReference type="Gene3D" id="3.30.70.100">
    <property type="match status" value="1"/>
</dbReference>
<dbReference type="InterPro" id="IPR017441">
    <property type="entry name" value="Protein_kinase_ATP_BS"/>
</dbReference>
<evidence type="ECO:0000313" key="6">
    <source>
        <dbReference type="EMBL" id="KAK1418512.1"/>
    </source>
</evidence>
<comment type="caution">
    <text evidence="6">The sequence shown here is derived from an EMBL/GenBank/DDBJ whole genome shotgun (WGS) entry which is preliminary data.</text>
</comment>
<evidence type="ECO:0000256" key="1">
    <source>
        <dbReference type="ARBA" id="ARBA00004170"/>
    </source>
</evidence>
<comment type="subcellular location">
    <subcellularLocation>
        <location evidence="1">Membrane</location>
        <topology evidence="1">Peripheral membrane protein</topology>
    </subcellularLocation>
</comment>
<sequence length="553" mass="62626">MSVATDDESEPSTSTNICTSTSTRSSSVQWSKLCRHFKFSEILLATQNFDESLVIGRGGFATVYKGNIQNGSTLVTTAIKRLKDMPDQGEPEFRAEVEMLSKLRHFSTKSDVYALGVVLLELLCRKRAVDKYHDFGLATRAQDSIKEGNLKDIVDPRIRDEISGKILKQYARIVERCLNDHPKHRPTMAEVVHSLEYVLVLQEKKNNLLQAKGKTIFGRMIDKFSITNKAQNSGMEYVHTVHVHTVLAKGEKDDPFILERIQTVLRHKEGYVITVVLGARIHCEACAQSIKQDILRMKGVESARVDVESSIIAVKGTFKESELVNYIKKQSKMKVVVLKQDPEHLKEEKKDNVVEKNEEKKVKAAGGVKGKDKENEIKDLDSDEKGGLYLSSGSDESGDDMKSLNPPHVTVKGSTQLVDDVQKQTGKKDAPKPKKYDNKKKKKKEKQDSDNDEEGRLQFCSDSDEDNHLKFHSDSDEDETLQFHSDNDEKRTKGVKLPMNEHNYYHYYNAYYPSSYSMGYSVYGYNPGYTEELTYTPAPQMFSDDNPNACSMM</sequence>
<feature type="compositionally biased region" description="Basic and acidic residues" evidence="3">
    <location>
        <begin position="420"/>
        <end position="436"/>
    </location>
</feature>
<proteinExistence type="predicted"/>
<dbReference type="PROSITE" id="PS50846">
    <property type="entry name" value="HMA_2"/>
    <property type="match status" value="1"/>
</dbReference>
<evidence type="ECO:0008006" key="8">
    <source>
        <dbReference type="Google" id="ProtNLM"/>
    </source>
</evidence>
<reference evidence="6" key="1">
    <citation type="journal article" date="2023" name="bioRxiv">
        <title>Improved chromosome-level genome assembly for marigold (Tagetes erecta).</title>
        <authorList>
            <person name="Jiang F."/>
            <person name="Yuan L."/>
            <person name="Wang S."/>
            <person name="Wang H."/>
            <person name="Xu D."/>
            <person name="Wang A."/>
            <person name="Fan W."/>
        </authorList>
    </citation>
    <scope>NUCLEOTIDE SEQUENCE</scope>
    <source>
        <strain evidence="6">WSJ</strain>
        <tissue evidence="6">Leaf</tissue>
    </source>
</reference>
<evidence type="ECO:0000256" key="2">
    <source>
        <dbReference type="PROSITE-ProRule" id="PRU10141"/>
    </source>
</evidence>
<dbReference type="AlphaFoldDB" id="A0AAD8KDL5"/>
<dbReference type="GO" id="GO:0009506">
    <property type="term" value="C:plasmodesma"/>
    <property type="evidence" value="ECO:0007669"/>
    <property type="project" value="TreeGrafter"/>
</dbReference>
<dbReference type="Gene3D" id="3.30.200.20">
    <property type="entry name" value="Phosphorylase Kinase, domain 1"/>
    <property type="match status" value="1"/>
</dbReference>
<protein>
    <recommendedName>
        <fullName evidence="8">Protein kinase domain-containing protein</fullName>
    </recommendedName>
</protein>
<dbReference type="Pfam" id="PF00403">
    <property type="entry name" value="HMA"/>
    <property type="match status" value="1"/>
</dbReference>
<organism evidence="6 7">
    <name type="scientific">Tagetes erecta</name>
    <name type="common">African marigold</name>
    <dbReference type="NCBI Taxonomy" id="13708"/>
    <lineage>
        <taxon>Eukaryota</taxon>
        <taxon>Viridiplantae</taxon>
        <taxon>Streptophyta</taxon>
        <taxon>Embryophyta</taxon>
        <taxon>Tracheophyta</taxon>
        <taxon>Spermatophyta</taxon>
        <taxon>Magnoliopsida</taxon>
        <taxon>eudicotyledons</taxon>
        <taxon>Gunneridae</taxon>
        <taxon>Pentapetalae</taxon>
        <taxon>asterids</taxon>
        <taxon>campanulids</taxon>
        <taxon>Asterales</taxon>
        <taxon>Asteraceae</taxon>
        <taxon>Asteroideae</taxon>
        <taxon>Heliantheae alliance</taxon>
        <taxon>Tageteae</taxon>
        <taxon>Tagetes</taxon>
    </lineage>
</organism>
<feature type="binding site" evidence="2">
    <location>
        <position position="80"/>
    </location>
    <ligand>
        <name>ATP</name>
        <dbReference type="ChEBI" id="CHEBI:30616"/>
    </ligand>
</feature>
<feature type="compositionally biased region" description="Basic and acidic residues" evidence="3">
    <location>
        <begin position="346"/>
        <end position="362"/>
    </location>
</feature>
<feature type="region of interest" description="Disordered" evidence="3">
    <location>
        <begin position="346"/>
        <end position="489"/>
    </location>
</feature>
<gene>
    <name evidence="6" type="ORF">QVD17_27657</name>
</gene>
<dbReference type="InterPro" id="IPR036163">
    <property type="entry name" value="HMA_dom_sf"/>
</dbReference>
<dbReference type="GO" id="GO:0004714">
    <property type="term" value="F:transmembrane receptor protein tyrosine kinase activity"/>
    <property type="evidence" value="ECO:0007669"/>
    <property type="project" value="InterPro"/>
</dbReference>
<evidence type="ECO:0000259" key="5">
    <source>
        <dbReference type="PROSITE" id="PS50846"/>
    </source>
</evidence>
<dbReference type="InterPro" id="IPR006121">
    <property type="entry name" value="HMA_dom"/>
</dbReference>
<dbReference type="InterPro" id="IPR045272">
    <property type="entry name" value="ANXUR1/2-like"/>
</dbReference>
<dbReference type="GO" id="GO:0005524">
    <property type="term" value="F:ATP binding"/>
    <property type="evidence" value="ECO:0007669"/>
    <property type="project" value="UniProtKB-UniRule"/>
</dbReference>
<feature type="compositionally biased region" description="Low complexity" evidence="3">
    <location>
        <begin position="12"/>
        <end position="21"/>
    </location>
</feature>
<feature type="region of interest" description="Disordered" evidence="3">
    <location>
        <begin position="1"/>
        <end position="21"/>
    </location>
</feature>
<evidence type="ECO:0000313" key="7">
    <source>
        <dbReference type="Proteomes" id="UP001229421"/>
    </source>
</evidence>
<dbReference type="SUPFAM" id="SSF56112">
    <property type="entry name" value="Protein kinase-like (PK-like)"/>
    <property type="match status" value="1"/>
</dbReference>
<dbReference type="InterPro" id="IPR001245">
    <property type="entry name" value="Ser-Thr/Tyr_kinase_cat_dom"/>
</dbReference>
<keyword evidence="7" id="KW-1185">Reference proteome</keyword>
<dbReference type="InterPro" id="IPR000719">
    <property type="entry name" value="Prot_kinase_dom"/>
</dbReference>
<dbReference type="SMART" id="SM00219">
    <property type="entry name" value="TyrKc"/>
    <property type="match status" value="1"/>
</dbReference>